<keyword evidence="9" id="KW-1185">Reference proteome</keyword>
<evidence type="ECO:0000256" key="3">
    <source>
        <dbReference type="ARBA" id="ARBA00022605"/>
    </source>
</evidence>
<dbReference type="GO" id="GO:0000162">
    <property type="term" value="P:L-tryptophan biosynthetic process"/>
    <property type="evidence" value="ECO:0007669"/>
    <property type="project" value="UniProtKB-UniPathway"/>
</dbReference>
<dbReference type="RefSeq" id="WP_053222614.1">
    <property type="nucleotide sequence ID" value="NZ_JSVA01000006.1"/>
</dbReference>
<reference evidence="9" key="1">
    <citation type="submission" date="2014-11" db="EMBL/GenBank/DDBJ databases">
        <title>Genome sequencing of Roseivirga sp. D-25.</title>
        <authorList>
            <person name="Selvaratnam C."/>
            <person name="Thevarajoo S."/>
            <person name="Goh K.M."/>
            <person name="Eee R."/>
            <person name="Chan K.-G."/>
            <person name="Chong C.S."/>
        </authorList>
    </citation>
    <scope>NUCLEOTIDE SEQUENCE [LARGE SCALE GENOMIC DNA]</scope>
    <source>
        <strain evidence="9">D-25</strain>
    </source>
</reference>
<dbReference type="OrthoDB" id="941905at2"/>
<feature type="domain" description="N-(5'phosphoribosyl) anthranilate isomerase (PRAI)" evidence="7">
    <location>
        <begin position="8"/>
        <end position="189"/>
    </location>
</feature>
<dbReference type="InterPro" id="IPR013785">
    <property type="entry name" value="Aldolase_TIM"/>
</dbReference>
<keyword evidence="4" id="KW-0822">Tryptophan biosynthesis</keyword>
<evidence type="ECO:0000313" key="9">
    <source>
        <dbReference type="Proteomes" id="UP000036908"/>
    </source>
</evidence>
<evidence type="ECO:0000256" key="2">
    <source>
        <dbReference type="ARBA" id="ARBA00012572"/>
    </source>
</evidence>
<accession>A0A0L8AN67</accession>
<keyword evidence="3" id="KW-0028">Amino-acid biosynthesis</keyword>
<evidence type="ECO:0000256" key="1">
    <source>
        <dbReference type="ARBA" id="ARBA00004664"/>
    </source>
</evidence>
<keyword evidence="6" id="KW-0413">Isomerase</keyword>
<proteinExistence type="predicted"/>
<dbReference type="Gene3D" id="3.20.20.70">
    <property type="entry name" value="Aldolase class I"/>
    <property type="match status" value="1"/>
</dbReference>
<protein>
    <recommendedName>
        <fullName evidence="2">phosphoribosylanthranilate isomerase</fullName>
        <ecNumber evidence="2">5.3.1.24</ecNumber>
    </recommendedName>
</protein>
<organism evidence="8 9">
    <name type="scientific">Roseivirga seohaensis subsp. aquiponti</name>
    <dbReference type="NCBI Taxonomy" id="1566026"/>
    <lineage>
        <taxon>Bacteria</taxon>
        <taxon>Pseudomonadati</taxon>
        <taxon>Bacteroidota</taxon>
        <taxon>Cytophagia</taxon>
        <taxon>Cytophagales</taxon>
        <taxon>Roseivirgaceae</taxon>
        <taxon>Roseivirga</taxon>
    </lineage>
</organism>
<dbReference type="UniPathway" id="UPA00035">
    <property type="reaction ID" value="UER00042"/>
</dbReference>
<gene>
    <name evidence="8" type="ORF">OB69_05050</name>
</gene>
<dbReference type="EC" id="5.3.1.24" evidence="2"/>
<dbReference type="GO" id="GO:0004640">
    <property type="term" value="F:phosphoribosylanthranilate isomerase activity"/>
    <property type="evidence" value="ECO:0007669"/>
    <property type="project" value="UniProtKB-EC"/>
</dbReference>
<sequence>MALRTFVKVSGINNLSDARYCAGMEVNQLGFEIEENASNYTDIQKYKEITEWLSGVEYVGEISSAHSVIKAVIEGYQLDAIQVEHIDQINEALETGLAVSFLAHDMDSVKAAWETSGKKLAYILLDASEIDQAMLNTLSKDIPVVLASGFTAETVTELAKSDLKGIAIQGGNEIRPGYKDFDEMADILETLEIDDLADE</sequence>
<dbReference type="PATRIC" id="fig|1566026.4.peg.2834"/>
<evidence type="ECO:0000256" key="6">
    <source>
        <dbReference type="ARBA" id="ARBA00023235"/>
    </source>
</evidence>
<evidence type="ECO:0000256" key="4">
    <source>
        <dbReference type="ARBA" id="ARBA00022822"/>
    </source>
</evidence>
<dbReference type="Proteomes" id="UP000036908">
    <property type="component" value="Unassembled WGS sequence"/>
</dbReference>
<evidence type="ECO:0000313" key="8">
    <source>
        <dbReference type="EMBL" id="KOF03665.1"/>
    </source>
</evidence>
<keyword evidence="5" id="KW-0057">Aromatic amino acid biosynthesis</keyword>
<evidence type="ECO:0000259" key="7">
    <source>
        <dbReference type="Pfam" id="PF00697"/>
    </source>
</evidence>
<evidence type="ECO:0000256" key="5">
    <source>
        <dbReference type="ARBA" id="ARBA00023141"/>
    </source>
</evidence>
<name>A0A0L8AN67_9BACT</name>
<dbReference type="EMBL" id="JSVA01000006">
    <property type="protein sequence ID" value="KOF03665.1"/>
    <property type="molecule type" value="Genomic_DNA"/>
</dbReference>
<comment type="caution">
    <text evidence="8">The sequence shown here is derived from an EMBL/GenBank/DDBJ whole genome shotgun (WGS) entry which is preliminary data.</text>
</comment>
<dbReference type="SUPFAM" id="SSF51366">
    <property type="entry name" value="Ribulose-phoshate binding barrel"/>
    <property type="match status" value="1"/>
</dbReference>
<dbReference type="AlphaFoldDB" id="A0A0L8AN67"/>
<comment type="pathway">
    <text evidence="1">Amino-acid biosynthesis; L-tryptophan biosynthesis; L-tryptophan from chorismate: step 3/5.</text>
</comment>
<dbReference type="InterPro" id="IPR011060">
    <property type="entry name" value="RibuloseP-bd_barrel"/>
</dbReference>
<dbReference type="Pfam" id="PF00697">
    <property type="entry name" value="PRAI"/>
    <property type="match status" value="1"/>
</dbReference>
<dbReference type="InterPro" id="IPR001240">
    <property type="entry name" value="PRAI_dom"/>
</dbReference>